<organism evidence="1 2">
    <name type="scientific">Ginsengibacter hankyongi</name>
    <dbReference type="NCBI Taxonomy" id="2607284"/>
    <lineage>
        <taxon>Bacteria</taxon>
        <taxon>Pseudomonadati</taxon>
        <taxon>Bacteroidota</taxon>
        <taxon>Chitinophagia</taxon>
        <taxon>Chitinophagales</taxon>
        <taxon>Chitinophagaceae</taxon>
        <taxon>Ginsengibacter</taxon>
    </lineage>
</organism>
<protein>
    <submittedName>
        <fullName evidence="1">Uncharacterized protein</fullName>
    </submittedName>
</protein>
<proteinExistence type="predicted"/>
<reference evidence="1 2" key="1">
    <citation type="submission" date="2019-09" db="EMBL/GenBank/DDBJ databases">
        <title>Draft genome sequence of Ginsengibacter sp. BR5-29.</title>
        <authorList>
            <person name="Im W.-T."/>
        </authorList>
    </citation>
    <scope>NUCLEOTIDE SEQUENCE [LARGE SCALE GENOMIC DNA]</scope>
    <source>
        <strain evidence="1 2">BR5-29</strain>
    </source>
</reference>
<accession>A0A5J5IEG0</accession>
<dbReference type="AlphaFoldDB" id="A0A5J5IEG0"/>
<sequence>MSVSRRTFIKISTGTLAAYVVRLDSCNPVKVCVTGHVYDLFGFPVANASVNFVTGYSLQADDGLHITSTLTGPVITDALGTFQLCVTNPHADVGIRVSFQNEVQQITVAQITGTNIPFYNAEVWSPDSTKWINDLNNEGLLTNINIYLDASRQNLLQYFTRKYNPLLFALQHNQSASQDGETAWEGDHMNPNHPGDCLNGDCDNHYGYPQVLVRSRKINPPWGSQRGVIPFVCAEGVVFNATPSGEDGDIDWEAITEPHYGYLTNPDNAARFPATQPKRDFILHCEMCEWFRGKTNIGFSADAEPFANKRVWMTGTWTVDNGHDHWNELHPVYWIAGFIGGWRRFVAAETIRISGPNTGAQTLINDEMSTNPESLLNVLGSTFGLALMSKNLEDHSLGQTFYIDTVVHLNKFGLNCAFPNVARSLANSINPADFQQQAATFTPDQMTQDVKNRYQVFFKHLTSLGSAVFVFPSILFIREGTEMIQKADALALTRPSALVTVFDPSIAVSLGNEALRFADSIVENGPALLKLSYQDIFTQMKNAQRIVAAQIADYYATTSVRLISYGLYADSNTQHSRFYNDHYNWALPRAKVDTVELVNSINVRIDDLFRDAFPFARIN</sequence>
<evidence type="ECO:0000313" key="2">
    <source>
        <dbReference type="Proteomes" id="UP000326903"/>
    </source>
</evidence>
<keyword evidence="2" id="KW-1185">Reference proteome</keyword>
<name>A0A5J5IEG0_9BACT</name>
<dbReference type="EMBL" id="VYQF01000003">
    <property type="protein sequence ID" value="KAA9038388.1"/>
    <property type="molecule type" value="Genomic_DNA"/>
</dbReference>
<evidence type="ECO:0000313" key="1">
    <source>
        <dbReference type="EMBL" id="KAA9038388.1"/>
    </source>
</evidence>
<dbReference type="Proteomes" id="UP000326903">
    <property type="component" value="Unassembled WGS sequence"/>
</dbReference>
<gene>
    <name evidence="1" type="ORF">FW778_12510</name>
</gene>
<dbReference type="RefSeq" id="WP_150415063.1">
    <property type="nucleotide sequence ID" value="NZ_VYQF01000003.1"/>
</dbReference>
<comment type="caution">
    <text evidence="1">The sequence shown here is derived from an EMBL/GenBank/DDBJ whole genome shotgun (WGS) entry which is preliminary data.</text>
</comment>